<dbReference type="PANTHER" id="PTHR42648">
    <property type="entry name" value="TRANSPOSASE, PUTATIVE-RELATED"/>
    <property type="match status" value="1"/>
</dbReference>
<dbReference type="PROSITE" id="PS50994">
    <property type="entry name" value="INTEGRASE"/>
    <property type="match status" value="1"/>
</dbReference>
<keyword evidence="2" id="KW-0378">Hydrolase</keyword>
<keyword evidence="2" id="KW-0645">Protease</keyword>
<name>A0A8S0XYW9_CYCAE</name>
<keyword evidence="1" id="KW-0815">Transposition</keyword>
<dbReference type="GO" id="GO:0015074">
    <property type="term" value="P:DNA integration"/>
    <property type="evidence" value="ECO:0007669"/>
    <property type="project" value="InterPro"/>
</dbReference>
<dbReference type="GO" id="GO:0003723">
    <property type="term" value="F:RNA binding"/>
    <property type="evidence" value="ECO:0007669"/>
    <property type="project" value="UniProtKB-KW"/>
</dbReference>
<dbReference type="InterPro" id="IPR012337">
    <property type="entry name" value="RNaseH-like_sf"/>
</dbReference>
<keyword evidence="3" id="KW-0694">RNA-binding</keyword>
<dbReference type="InterPro" id="IPR039537">
    <property type="entry name" value="Retrotran_Ty1/copia-like"/>
</dbReference>
<evidence type="ECO:0000313" key="8">
    <source>
        <dbReference type="Proteomes" id="UP000467700"/>
    </source>
</evidence>
<dbReference type="EMBL" id="CACVBS010000073">
    <property type="protein sequence ID" value="CAA7269031.1"/>
    <property type="molecule type" value="Genomic_DNA"/>
</dbReference>
<dbReference type="GO" id="GO:0003964">
    <property type="term" value="F:RNA-directed DNA polymerase activity"/>
    <property type="evidence" value="ECO:0007669"/>
    <property type="project" value="UniProtKB-EC"/>
</dbReference>
<dbReference type="InterPro" id="IPR036397">
    <property type="entry name" value="RNaseH_sf"/>
</dbReference>
<dbReference type="GO" id="GO:0006508">
    <property type="term" value="P:proteolysis"/>
    <property type="evidence" value="ECO:0007669"/>
    <property type="project" value="UniProtKB-KW"/>
</dbReference>
<proteinExistence type="predicted"/>
<dbReference type="AlphaFoldDB" id="A0A8S0XYW9"/>
<feature type="domain" description="Integrase catalytic" evidence="6">
    <location>
        <begin position="189"/>
        <end position="334"/>
    </location>
</feature>
<reference evidence="7 8" key="1">
    <citation type="submission" date="2020-01" db="EMBL/GenBank/DDBJ databases">
        <authorList>
            <person name="Gupta K D."/>
        </authorList>
    </citation>
    <scope>NUCLEOTIDE SEQUENCE [LARGE SCALE GENOMIC DNA]</scope>
</reference>
<dbReference type="InterPro" id="IPR054722">
    <property type="entry name" value="PolX-like_BBD"/>
</dbReference>
<evidence type="ECO:0000256" key="2">
    <source>
        <dbReference type="ARBA" id="ARBA00022670"/>
    </source>
</evidence>
<dbReference type="SUPFAM" id="SSF53098">
    <property type="entry name" value="Ribonuclease H-like"/>
    <property type="match status" value="1"/>
</dbReference>
<dbReference type="PANTHER" id="PTHR42648:SF28">
    <property type="entry name" value="TRANSPOSON-ENCODED PROTEIN WITH RIBONUCLEASE H-LIKE AND RETROVIRUS ZINC FINGER-LIKE DOMAINS"/>
    <property type="match status" value="1"/>
</dbReference>
<dbReference type="GO" id="GO:0003887">
    <property type="term" value="F:DNA-directed DNA polymerase activity"/>
    <property type="evidence" value="ECO:0007669"/>
    <property type="project" value="UniProtKB-EC"/>
</dbReference>
<organism evidence="7 8">
    <name type="scientific">Cyclocybe aegerita</name>
    <name type="common">Black poplar mushroom</name>
    <name type="synonym">Agrocybe aegerita</name>
    <dbReference type="NCBI Taxonomy" id="1973307"/>
    <lineage>
        <taxon>Eukaryota</taxon>
        <taxon>Fungi</taxon>
        <taxon>Dikarya</taxon>
        <taxon>Basidiomycota</taxon>
        <taxon>Agaricomycotina</taxon>
        <taxon>Agaricomycetes</taxon>
        <taxon>Agaricomycetidae</taxon>
        <taxon>Agaricales</taxon>
        <taxon>Agaricineae</taxon>
        <taxon>Bolbitiaceae</taxon>
        <taxon>Cyclocybe</taxon>
    </lineage>
</organism>
<evidence type="ECO:0000259" key="6">
    <source>
        <dbReference type="PROSITE" id="PS50994"/>
    </source>
</evidence>
<evidence type="ECO:0000256" key="1">
    <source>
        <dbReference type="ARBA" id="ARBA00022578"/>
    </source>
</evidence>
<dbReference type="InterPro" id="IPR001584">
    <property type="entry name" value="Integrase_cat-core"/>
</dbReference>
<dbReference type="Pfam" id="PF22936">
    <property type="entry name" value="Pol_BBD"/>
    <property type="match status" value="1"/>
</dbReference>
<evidence type="ECO:0000256" key="3">
    <source>
        <dbReference type="ARBA" id="ARBA00022884"/>
    </source>
</evidence>
<gene>
    <name evidence="7" type="ORF">AAE3_LOCUS11282</name>
</gene>
<dbReference type="GO" id="GO:0032196">
    <property type="term" value="P:transposition"/>
    <property type="evidence" value="ECO:0007669"/>
    <property type="project" value="UniProtKB-KW"/>
</dbReference>
<evidence type="ECO:0000256" key="4">
    <source>
        <dbReference type="ARBA" id="ARBA00048173"/>
    </source>
</evidence>
<dbReference type="Proteomes" id="UP000467700">
    <property type="component" value="Unassembled WGS sequence"/>
</dbReference>
<keyword evidence="8" id="KW-1185">Reference proteome</keyword>
<evidence type="ECO:0000313" key="7">
    <source>
        <dbReference type="EMBL" id="CAA7269031.1"/>
    </source>
</evidence>
<comment type="catalytic activity">
    <reaction evidence="5">
        <text>DNA(n) + a 2'-deoxyribonucleoside 5'-triphosphate = DNA(n+1) + diphosphate</text>
        <dbReference type="Rhea" id="RHEA:22508"/>
        <dbReference type="Rhea" id="RHEA-COMP:17339"/>
        <dbReference type="Rhea" id="RHEA-COMP:17340"/>
        <dbReference type="ChEBI" id="CHEBI:33019"/>
        <dbReference type="ChEBI" id="CHEBI:61560"/>
        <dbReference type="ChEBI" id="CHEBI:173112"/>
        <dbReference type="EC" id="2.7.7.7"/>
    </reaction>
</comment>
<dbReference type="Gene3D" id="3.30.420.10">
    <property type="entry name" value="Ribonuclease H-like superfamily/Ribonuclease H"/>
    <property type="match status" value="1"/>
</dbReference>
<sequence>MPSLQSQMTSYASDGNLYGDDSLLNGGDHFSEVAEDAHEYNDSEWEMDDIPESPSKDYMAVHIHFKTFEEIPPKTFCAANKQSFSATGKGEMVIDIPDGVESSQLWLMEVLYSPEVGYTLGSIGHLGEKGFSVTFGSRKCVIRGPEGKIAQKLINYKFVTGVHLEHMMSGKPFFCESCVYAKATRKLILKEREGKCAAEFSGEVHSDLWGPAPVKSKGGKCYYITFTDDKTHLTNLFLLCKKDEAFAAYRDYEAWCDTQLNTCVKVLHSDRGGEYLGKEFILHLKSKGTEWKLTMHDTPQHNGVAKRCNCTIAECIWALLHLSGLLKSLWGEAA</sequence>
<dbReference type="GO" id="GO:0005634">
    <property type="term" value="C:nucleus"/>
    <property type="evidence" value="ECO:0007669"/>
    <property type="project" value="UniProtKB-ARBA"/>
</dbReference>
<evidence type="ECO:0000256" key="5">
    <source>
        <dbReference type="ARBA" id="ARBA00049244"/>
    </source>
</evidence>
<dbReference type="OrthoDB" id="3251181at2759"/>
<dbReference type="GO" id="GO:0008233">
    <property type="term" value="F:peptidase activity"/>
    <property type="evidence" value="ECO:0007669"/>
    <property type="project" value="UniProtKB-KW"/>
</dbReference>
<comment type="catalytic activity">
    <reaction evidence="4">
        <text>DNA(n) + a 2'-deoxyribonucleoside 5'-triphosphate = DNA(n+1) + diphosphate</text>
        <dbReference type="Rhea" id="RHEA:22508"/>
        <dbReference type="Rhea" id="RHEA-COMP:17339"/>
        <dbReference type="Rhea" id="RHEA-COMP:17340"/>
        <dbReference type="ChEBI" id="CHEBI:33019"/>
        <dbReference type="ChEBI" id="CHEBI:61560"/>
        <dbReference type="ChEBI" id="CHEBI:173112"/>
        <dbReference type="EC" id="2.7.7.49"/>
    </reaction>
</comment>
<accession>A0A8S0XYW9</accession>
<protein>
    <recommendedName>
        <fullName evidence="6">Integrase catalytic domain-containing protein</fullName>
    </recommendedName>
</protein>
<comment type="caution">
    <text evidence="7">The sequence shown here is derived from an EMBL/GenBank/DDBJ whole genome shotgun (WGS) entry which is preliminary data.</text>
</comment>